<sequence>MKFYSTLLAIPVMAASIMPSLASFKENLPQKIVVAEQITLSAEKVNSPTKPEPHRGQSRR</sequence>
<accession>A0ABR8ETR4</accession>
<organism evidence="2 3">
    <name type="scientific">Nostoc linckia FACHB-391</name>
    <dbReference type="NCBI Taxonomy" id="2692906"/>
    <lineage>
        <taxon>Bacteria</taxon>
        <taxon>Bacillati</taxon>
        <taxon>Cyanobacteriota</taxon>
        <taxon>Cyanophyceae</taxon>
        <taxon>Nostocales</taxon>
        <taxon>Nostocaceae</taxon>
        <taxon>Nostoc</taxon>
    </lineage>
</organism>
<keyword evidence="3" id="KW-1185">Reference proteome</keyword>
<comment type="caution">
    <text evidence="2">The sequence shown here is derived from an EMBL/GenBank/DDBJ whole genome shotgun (WGS) entry which is preliminary data.</text>
</comment>
<name>A0ABR8ETR4_NOSLI</name>
<protein>
    <submittedName>
        <fullName evidence="2">Uncharacterized protein</fullName>
    </submittedName>
</protein>
<keyword evidence="1" id="KW-0732">Signal</keyword>
<gene>
    <name evidence="2" type="ORF">H6G95_07585</name>
</gene>
<feature type="chain" id="PRO_5045793132" evidence="1">
    <location>
        <begin position="23"/>
        <end position="60"/>
    </location>
</feature>
<proteinExistence type="predicted"/>
<evidence type="ECO:0000256" key="1">
    <source>
        <dbReference type="SAM" id="SignalP"/>
    </source>
</evidence>
<reference evidence="2 3" key="1">
    <citation type="journal article" date="2020" name="ISME J.">
        <title>Comparative genomics reveals insights into cyanobacterial evolution and habitat adaptation.</title>
        <authorList>
            <person name="Chen M.Y."/>
            <person name="Teng W.K."/>
            <person name="Zhao L."/>
            <person name="Hu C.X."/>
            <person name="Zhou Y.K."/>
            <person name="Han B.P."/>
            <person name="Song L.R."/>
            <person name="Shu W.S."/>
        </authorList>
    </citation>
    <scope>NUCLEOTIDE SEQUENCE [LARGE SCALE GENOMIC DNA]</scope>
    <source>
        <strain evidence="2 3">FACHB-391</strain>
    </source>
</reference>
<evidence type="ECO:0000313" key="2">
    <source>
        <dbReference type="EMBL" id="MBD2560482.1"/>
    </source>
</evidence>
<dbReference type="Proteomes" id="UP000604661">
    <property type="component" value="Unassembled WGS sequence"/>
</dbReference>
<dbReference type="RefSeq" id="WP_190901115.1">
    <property type="nucleotide sequence ID" value="NZ_JACJTE010000006.1"/>
</dbReference>
<dbReference type="EMBL" id="JACJTE010000006">
    <property type="protein sequence ID" value="MBD2560482.1"/>
    <property type="molecule type" value="Genomic_DNA"/>
</dbReference>
<feature type="signal peptide" evidence="1">
    <location>
        <begin position="1"/>
        <end position="22"/>
    </location>
</feature>
<evidence type="ECO:0000313" key="3">
    <source>
        <dbReference type="Proteomes" id="UP000604661"/>
    </source>
</evidence>